<dbReference type="EMBL" id="QUSY01000189">
    <property type="protein sequence ID" value="RHY31745.1"/>
    <property type="molecule type" value="Genomic_DNA"/>
</dbReference>
<gene>
    <name evidence="9" type="ORF">DYB32_003212</name>
</gene>
<dbReference type="SUPFAM" id="SSF47072">
    <property type="entry name" value="Cysteine alpha-hairpin motif"/>
    <property type="match status" value="1"/>
</dbReference>
<evidence type="ECO:0000256" key="6">
    <source>
        <dbReference type="ARBA" id="ARBA00023157"/>
    </source>
</evidence>
<sequence>MVFAPVQLAPVNIRENQNMPDITATAAAPVLGKSGKKICCSCPETKAARDLCVVNHGEENCADVIEAHKRCLRAEGFKVK</sequence>
<evidence type="ECO:0000256" key="8">
    <source>
        <dbReference type="PIRSR" id="PIRSR607745-1"/>
    </source>
</evidence>
<evidence type="ECO:0000256" key="5">
    <source>
        <dbReference type="ARBA" id="ARBA00023128"/>
    </source>
</evidence>
<proteinExistence type="inferred from homology"/>
<evidence type="ECO:0008006" key="11">
    <source>
        <dbReference type="Google" id="ProtNLM"/>
    </source>
</evidence>
<reference evidence="9 10" key="1">
    <citation type="submission" date="2018-08" db="EMBL/GenBank/DDBJ databases">
        <title>Aphanomyces genome sequencing and annotation.</title>
        <authorList>
            <person name="Minardi D."/>
            <person name="Oidtmann B."/>
            <person name="Van Der Giezen M."/>
            <person name="Studholme D.J."/>
        </authorList>
    </citation>
    <scope>NUCLEOTIDE SEQUENCE [LARGE SCALE GENOMIC DNA]</scope>
    <source>
        <strain evidence="9 10">NJM0002</strain>
    </source>
</reference>
<dbReference type="PANTHER" id="PTHR16719">
    <property type="entry name" value="CYTOCHROME C OXIDASE COPPER CHAPERONE"/>
    <property type="match status" value="1"/>
</dbReference>
<evidence type="ECO:0000256" key="1">
    <source>
        <dbReference type="ARBA" id="ARBA00004569"/>
    </source>
</evidence>
<comment type="subcellular location">
    <subcellularLocation>
        <location evidence="1">Mitochondrion intermembrane space</location>
    </subcellularLocation>
</comment>
<keyword evidence="3 8" id="KW-0479">Metal-binding</keyword>
<dbReference type="PANTHER" id="PTHR16719:SF0">
    <property type="entry name" value="CYTOCHROME C OXIDASE COPPER CHAPERONE"/>
    <property type="match status" value="1"/>
</dbReference>
<protein>
    <recommendedName>
        <fullName evidence="11">Cytochrome c oxidase copper chaperone</fullName>
    </recommendedName>
</protein>
<keyword evidence="6" id="KW-1015">Disulfide bond</keyword>
<accession>A0A3R7ABI3</accession>
<evidence type="ECO:0000313" key="10">
    <source>
        <dbReference type="Proteomes" id="UP000285060"/>
    </source>
</evidence>
<comment type="caution">
    <text evidence="9">The sequence shown here is derived from an EMBL/GenBank/DDBJ whole genome shotgun (WGS) entry which is preliminary data.</text>
</comment>
<dbReference type="Proteomes" id="UP000285060">
    <property type="component" value="Unassembled WGS sequence"/>
</dbReference>
<keyword evidence="7" id="KW-0143">Chaperone</keyword>
<dbReference type="Gene3D" id="1.10.287.1130">
    <property type="entry name" value="CytochromE C oxidase copper chaperone"/>
    <property type="match status" value="1"/>
</dbReference>
<dbReference type="GO" id="GO:0005758">
    <property type="term" value="C:mitochondrial intermembrane space"/>
    <property type="evidence" value="ECO:0007669"/>
    <property type="project" value="UniProtKB-SubCell"/>
</dbReference>
<keyword evidence="4 8" id="KW-0186">Copper</keyword>
<dbReference type="InterPro" id="IPR007745">
    <property type="entry name" value="Cyt_c_oxidase_Cu-chaperone"/>
</dbReference>
<dbReference type="InterPro" id="IPR009069">
    <property type="entry name" value="Cys_alpha_HP_mot_SF"/>
</dbReference>
<evidence type="ECO:0000256" key="2">
    <source>
        <dbReference type="ARBA" id="ARBA00009241"/>
    </source>
</evidence>
<dbReference type="Pfam" id="PF05051">
    <property type="entry name" value="COX17"/>
    <property type="match status" value="1"/>
</dbReference>
<evidence type="ECO:0000256" key="4">
    <source>
        <dbReference type="ARBA" id="ARBA00023008"/>
    </source>
</evidence>
<evidence type="ECO:0000256" key="7">
    <source>
        <dbReference type="ARBA" id="ARBA00023186"/>
    </source>
</evidence>
<dbReference type="GO" id="GO:0016531">
    <property type="term" value="F:copper chaperone activity"/>
    <property type="evidence" value="ECO:0007669"/>
    <property type="project" value="InterPro"/>
</dbReference>
<comment type="similarity">
    <text evidence="2">Belongs to the COX17 family.</text>
</comment>
<keyword evidence="10" id="KW-1185">Reference proteome</keyword>
<feature type="binding site" evidence="8">
    <location>
        <position position="39"/>
    </location>
    <ligand>
        <name>Cu cation</name>
        <dbReference type="ChEBI" id="CHEBI:23378"/>
    </ligand>
</feature>
<dbReference type="PROSITE" id="PS51808">
    <property type="entry name" value="CHCH"/>
    <property type="match status" value="1"/>
</dbReference>
<dbReference type="AlphaFoldDB" id="A0A3R7ABI3"/>
<evidence type="ECO:0000256" key="3">
    <source>
        <dbReference type="ARBA" id="ARBA00022723"/>
    </source>
</evidence>
<keyword evidence="5" id="KW-0496">Mitochondrion</keyword>
<organism evidence="9 10">
    <name type="scientific">Aphanomyces invadans</name>
    <dbReference type="NCBI Taxonomy" id="157072"/>
    <lineage>
        <taxon>Eukaryota</taxon>
        <taxon>Sar</taxon>
        <taxon>Stramenopiles</taxon>
        <taxon>Oomycota</taxon>
        <taxon>Saprolegniomycetes</taxon>
        <taxon>Saprolegniales</taxon>
        <taxon>Verrucalvaceae</taxon>
        <taxon>Aphanomyces</taxon>
    </lineage>
</organism>
<dbReference type="GO" id="GO:0005507">
    <property type="term" value="F:copper ion binding"/>
    <property type="evidence" value="ECO:0007669"/>
    <property type="project" value="InterPro"/>
</dbReference>
<feature type="binding site" evidence="8">
    <location>
        <position position="40"/>
    </location>
    <ligand>
        <name>Cu cation</name>
        <dbReference type="ChEBI" id="CHEBI:23378"/>
    </ligand>
</feature>
<evidence type="ECO:0000313" key="9">
    <source>
        <dbReference type="EMBL" id="RHY31745.1"/>
    </source>
</evidence>
<name>A0A3R7ABI3_9STRA</name>